<evidence type="ECO:0000259" key="1">
    <source>
        <dbReference type="Pfam" id="PF14541"/>
    </source>
</evidence>
<dbReference type="InterPro" id="IPR021109">
    <property type="entry name" value="Peptidase_aspartic_dom_sf"/>
</dbReference>
<dbReference type="Gramene" id="TVU49660">
    <property type="protein sequence ID" value="TVU49660"/>
    <property type="gene ID" value="EJB05_00984"/>
</dbReference>
<sequence length="156" mass="16855">MALDEMEEFMIRHVDAKEIADEDNDQGVCLEAVKPVKWAGTVSTLDTGAPFTSLVDDAFRPLKAELERQLGASLVRPPKVIISKRLELCVAQADLASLVPPLVLHFGVAGTGRDVVLPLENYWAPVGDETACMVVFISACKISAPMNETNVIGSFT</sequence>
<dbReference type="Gene3D" id="2.40.70.10">
    <property type="entry name" value="Acid Proteases"/>
    <property type="match status" value="1"/>
</dbReference>
<reference evidence="2 3" key="1">
    <citation type="journal article" date="2019" name="Sci. Rep.">
        <title>A high-quality genome of Eragrostis curvula grass provides insights into Poaceae evolution and supports new strategies to enhance forage quality.</title>
        <authorList>
            <person name="Carballo J."/>
            <person name="Santos B.A.C.M."/>
            <person name="Zappacosta D."/>
            <person name="Garbus I."/>
            <person name="Selva J.P."/>
            <person name="Gallo C.A."/>
            <person name="Diaz A."/>
            <person name="Albertini E."/>
            <person name="Caccamo M."/>
            <person name="Echenique V."/>
        </authorList>
    </citation>
    <scope>NUCLEOTIDE SEQUENCE [LARGE SCALE GENOMIC DNA]</scope>
    <source>
        <strain evidence="3">cv. Victoria</strain>
        <tissue evidence="2">Leaf</tissue>
    </source>
</reference>
<evidence type="ECO:0000313" key="3">
    <source>
        <dbReference type="Proteomes" id="UP000324897"/>
    </source>
</evidence>
<name>A0A5J9WQR0_9POAL</name>
<dbReference type="SUPFAM" id="SSF50630">
    <property type="entry name" value="Acid proteases"/>
    <property type="match status" value="1"/>
</dbReference>
<proteinExistence type="predicted"/>
<keyword evidence="3" id="KW-1185">Reference proteome</keyword>
<dbReference type="OrthoDB" id="660550at2759"/>
<comment type="caution">
    <text evidence="2">The sequence shown here is derived from an EMBL/GenBank/DDBJ whole genome shotgun (WGS) entry which is preliminary data.</text>
</comment>
<gene>
    <name evidence="2" type="ORF">EJB05_00984</name>
</gene>
<dbReference type="InterPro" id="IPR032799">
    <property type="entry name" value="TAXi_C"/>
</dbReference>
<dbReference type="Proteomes" id="UP000324897">
    <property type="component" value="Chromosome 6"/>
</dbReference>
<organism evidence="2 3">
    <name type="scientific">Eragrostis curvula</name>
    <name type="common">weeping love grass</name>
    <dbReference type="NCBI Taxonomy" id="38414"/>
    <lineage>
        <taxon>Eukaryota</taxon>
        <taxon>Viridiplantae</taxon>
        <taxon>Streptophyta</taxon>
        <taxon>Embryophyta</taxon>
        <taxon>Tracheophyta</taxon>
        <taxon>Spermatophyta</taxon>
        <taxon>Magnoliopsida</taxon>
        <taxon>Liliopsida</taxon>
        <taxon>Poales</taxon>
        <taxon>Poaceae</taxon>
        <taxon>PACMAD clade</taxon>
        <taxon>Chloridoideae</taxon>
        <taxon>Eragrostideae</taxon>
        <taxon>Eragrostidinae</taxon>
        <taxon>Eragrostis</taxon>
    </lineage>
</organism>
<evidence type="ECO:0000313" key="2">
    <source>
        <dbReference type="EMBL" id="TVU49660.1"/>
    </source>
</evidence>
<dbReference type="Pfam" id="PF14541">
    <property type="entry name" value="TAXi_C"/>
    <property type="match status" value="1"/>
</dbReference>
<dbReference type="EMBL" id="RWGY01000002">
    <property type="protein sequence ID" value="TVU49660.1"/>
    <property type="molecule type" value="Genomic_DNA"/>
</dbReference>
<accession>A0A5J9WQR0</accession>
<feature type="domain" description="Xylanase inhibitor C-terminal" evidence="1">
    <location>
        <begin position="43"/>
        <end position="155"/>
    </location>
</feature>
<protein>
    <recommendedName>
        <fullName evidence="1">Xylanase inhibitor C-terminal domain-containing protein</fullName>
    </recommendedName>
</protein>
<feature type="non-terminal residue" evidence="2">
    <location>
        <position position="1"/>
    </location>
</feature>
<dbReference type="AlphaFoldDB" id="A0A5J9WQR0"/>